<dbReference type="EMBL" id="VIVK01000003">
    <property type="protein sequence ID" value="TWD73395.1"/>
    <property type="molecule type" value="Genomic_DNA"/>
</dbReference>
<keyword evidence="1" id="KW-1133">Transmembrane helix</keyword>
<keyword evidence="3" id="KW-1185">Reference proteome</keyword>
<reference evidence="2 3" key="1">
    <citation type="submission" date="2019-06" db="EMBL/GenBank/DDBJ databases">
        <title>Sequencing the genomes of 1000 actinobacteria strains.</title>
        <authorList>
            <person name="Klenk H.-P."/>
        </authorList>
    </citation>
    <scope>NUCLEOTIDE SEQUENCE [LARGE SCALE GENOMIC DNA]</scope>
    <source>
        <strain evidence="2 3">DSM 24683</strain>
    </source>
</reference>
<protein>
    <submittedName>
        <fullName evidence="2">Uncharacterized protein DUF4307</fullName>
    </submittedName>
</protein>
<comment type="caution">
    <text evidence="2">The sequence shown here is derived from an EMBL/GenBank/DDBJ whole genome shotgun (WGS) entry which is preliminary data.</text>
</comment>
<dbReference type="RefSeq" id="WP_145814572.1">
    <property type="nucleotide sequence ID" value="NZ_VIVK01000003.1"/>
</dbReference>
<evidence type="ECO:0000313" key="3">
    <source>
        <dbReference type="Proteomes" id="UP000318380"/>
    </source>
</evidence>
<dbReference type="Proteomes" id="UP000318380">
    <property type="component" value="Unassembled WGS sequence"/>
</dbReference>
<organism evidence="2 3">
    <name type="scientific">Kribbella amoyensis</name>
    <dbReference type="NCBI Taxonomy" id="996641"/>
    <lineage>
        <taxon>Bacteria</taxon>
        <taxon>Bacillati</taxon>
        <taxon>Actinomycetota</taxon>
        <taxon>Actinomycetes</taxon>
        <taxon>Propionibacteriales</taxon>
        <taxon>Kribbellaceae</taxon>
        <taxon>Kribbella</taxon>
    </lineage>
</organism>
<keyword evidence="1" id="KW-0812">Transmembrane</keyword>
<dbReference type="AlphaFoldDB" id="A0A561B3F6"/>
<feature type="transmembrane region" description="Helical" evidence="1">
    <location>
        <begin position="22"/>
        <end position="44"/>
    </location>
</feature>
<proteinExistence type="predicted"/>
<dbReference type="InterPro" id="IPR025443">
    <property type="entry name" value="DUF4307"/>
</dbReference>
<gene>
    <name evidence="2" type="ORF">FB561_7284</name>
</gene>
<dbReference type="OrthoDB" id="3826498at2"/>
<evidence type="ECO:0000256" key="1">
    <source>
        <dbReference type="SAM" id="Phobius"/>
    </source>
</evidence>
<accession>A0A561B3F6</accession>
<dbReference type="Pfam" id="PF14155">
    <property type="entry name" value="DUF4307"/>
    <property type="match status" value="1"/>
</dbReference>
<keyword evidence="1" id="KW-0472">Membrane</keyword>
<name>A0A561B3F6_9ACTN</name>
<sequence length="138" mass="14745">MTDPSGTDLDARYGRRPRGRRPLLYVLAGVLVVVALGWLVRVAVIQATPPVSSRLLAFAIPSDTSATATIQVERRRSVEASCRLQAKAADFAIVGELTVTVPADSPRRQTVPATLTTQRAATSVVLIGCTTPDSKRPH</sequence>
<evidence type="ECO:0000313" key="2">
    <source>
        <dbReference type="EMBL" id="TWD73395.1"/>
    </source>
</evidence>